<keyword evidence="1" id="KW-0472">Membrane</keyword>
<dbReference type="EnsemblMetazoa" id="HelroT160988">
    <property type="protein sequence ID" value="HelroP160988"/>
    <property type="gene ID" value="HelroG160988"/>
</dbReference>
<proteinExistence type="predicted"/>
<dbReference type="Proteomes" id="UP000015101">
    <property type="component" value="Unassembled WGS sequence"/>
</dbReference>
<evidence type="ECO:0000313" key="2">
    <source>
        <dbReference type="EMBL" id="ESO01819.1"/>
    </source>
</evidence>
<dbReference type="EMBL" id="AMQM01000727">
    <property type="status" value="NOT_ANNOTATED_CDS"/>
    <property type="molecule type" value="Genomic_DNA"/>
</dbReference>
<accession>T1EQY9</accession>
<evidence type="ECO:0000256" key="1">
    <source>
        <dbReference type="SAM" id="Phobius"/>
    </source>
</evidence>
<dbReference type="EMBL" id="KB096742">
    <property type="protein sequence ID" value="ESO01819.1"/>
    <property type="molecule type" value="Genomic_DNA"/>
</dbReference>
<organism evidence="3 4">
    <name type="scientific">Helobdella robusta</name>
    <name type="common">Californian leech</name>
    <dbReference type="NCBI Taxonomy" id="6412"/>
    <lineage>
        <taxon>Eukaryota</taxon>
        <taxon>Metazoa</taxon>
        <taxon>Spiralia</taxon>
        <taxon>Lophotrochozoa</taxon>
        <taxon>Annelida</taxon>
        <taxon>Clitellata</taxon>
        <taxon>Hirudinea</taxon>
        <taxon>Rhynchobdellida</taxon>
        <taxon>Glossiphoniidae</taxon>
        <taxon>Helobdella</taxon>
    </lineage>
</organism>
<sequence length="202" mass="23351">MHCAYCCFLRKLFEEMIRRTIAFIAALAFAALLSTVSLVKQVPEEYRVRTTTLNYPIGSLVVLKPEESKDSELDPRDRVVIWVDEQNKTVQYPNMLSFIPNMKRMNGSLIGMIVVANSQQVIWPITYCFNNDTTDHIVNNNIIVRNNSNDTSNENNSTKQNSPYMINSRAFFIFADDDDRVVFEPVYRVAFYSLPPFSYDTF</sequence>
<evidence type="ECO:0000313" key="3">
    <source>
        <dbReference type="EnsemblMetazoa" id="HelroP160988"/>
    </source>
</evidence>
<dbReference type="GeneID" id="20198989"/>
<feature type="transmembrane region" description="Helical" evidence="1">
    <location>
        <begin position="20"/>
        <end position="39"/>
    </location>
</feature>
<dbReference type="HOGENOM" id="CLU_1355965_0_0_1"/>
<keyword evidence="1" id="KW-0812">Transmembrane</keyword>
<evidence type="ECO:0000313" key="4">
    <source>
        <dbReference type="Proteomes" id="UP000015101"/>
    </source>
</evidence>
<reference evidence="4" key="1">
    <citation type="submission" date="2012-12" db="EMBL/GenBank/DDBJ databases">
        <authorList>
            <person name="Hellsten U."/>
            <person name="Grimwood J."/>
            <person name="Chapman J.A."/>
            <person name="Shapiro H."/>
            <person name="Aerts A."/>
            <person name="Otillar R.P."/>
            <person name="Terry A.Y."/>
            <person name="Boore J.L."/>
            <person name="Simakov O."/>
            <person name="Marletaz F."/>
            <person name="Cho S.-J."/>
            <person name="Edsinger-Gonzales E."/>
            <person name="Havlak P."/>
            <person name="Kuo D.-H."/>
            <person name="Larsson T."/>
            <person name="Lv J."/>
            <person name="Arendt D."/>
            <person name="Savage R."/>
            <person name="Osoegawa K."/>
            <person name="de Jong P."/>
            <person name="Lindberg D.R."/>
            <person name="Seaver E.C."/>
            <person name="Weisblat D.A."/>
            <person name="Putnam N.H."/>
            <person name="Grigoriev I.V."/>
            <person name="Rokhsar D.S."/>
        </authorList>
    </citation>
    <scope>NUCLEOTIDE SEQUENCE</scope>
</reference>
<dbReference type="RefSeq" id="XP_009019227.1">
    <property type="nucleotide sequence ID" value="XM_009020979.1"/>
</dbReference>
<dbReference type="KEGG" id="hro:HELRODRAFT_160988"/>
<keyword evidence="4" id="KW-1185">Reference proteome</keyword>
<dbReference type="CTD" id="20198989"/>
<reference evidence="2 4" key="2">
    <citation type="journal article" date="2013" name="Nature">
        <title>Insights into bilaterian evolution from three spiralian genomes.</title>
        <authorList>
            <person name="Simakov O."/>
            <person name="Marletaz F."/>
            <person name="Cho S.J."/>
            <person name="Edsinger-Gonzales E."/>
            <person name="Havlak P."/>
            <person name="Hellsten U."/>
            <person name="Kuo D.H."/>
            <person name="Larsson T."/>
            <person name="Lv J."/>
            <person name="Arendt D."/>
            <person name="Savage R."/>
            <person name="Osoegawa K."/>
            <person name="de Jong P."/>
            <person name="Grimwood J."/>
            <person name="Chapman J.A."/>
            <person name="Shapiro H."/>
            <person name="Aerts A."/>
            <person name="Otillar R.P."/>
            <person name="Terry A.Y."/>
            <person name="Boore J.L."/>
            <person name="Grigoriev I.V."/>
            <person name="Lindberg D.R."/>
            <person name="Seaver E.C."/>
            <person name="Weisblat D.A."/>
            <person name="Putnam N.H."/>
            <person name="Rokhsar D.S."/>
        </authorList>
    </citation>
    <scope>NUCLEOTIDE SEQUENCE</scope>
</reference>
<gene>
    <name evidence="3" type="primary">20198989</name>
    <name evidence="2" type="ORF">HELRODRAFT_160988</name>
</gene>
<reference evidence="3" key="3">
    <citation type="submission" date="2015-06" db="UniProtKB">
        <authorList>
            <consortium name="EnsemblMetazoa"/>
        </authorList>
    </citation>
    <scope>IDENTIFICATION</scope>
</reference>
<name>T1EQY9_HELRO</name>
<dbReference type="AlphaFoldDB" id="T1EQY9"/>
<keyword evidence="1" id="KW-1133">Transmembrane helix</keyword>
<dbReference type="InParanoid" id="T1EQY9"/>
<protein>
    <submittedName>
        <fullName evidence="2 3">Uncharacterized protein</fullName>
    </submittedName>
</protein>